<dbReference type="Gene3D" id="3.40.50.410">
    <property type="entry name" value="von Willebrand factor, type A domain"/>
    <property type="match status" value="4"/>
</dbReference>
<name>A0A914URI2_9BILA</name>
<keyword evidence="2" id="KW-0472">Membrane</keyword>
<sequence>MTSKSDETFRKVSYAVLVLGIVLGVAGLVMLIIGVSKNSSSSGSSGTCSPTGDHLNPFFVDASSSNITWDPTMNDTSSSAFVSAKNTLVTQITNAFSGAASDTGIPSHAKISAAASTNRLIKVTINRIMPGTDKGVNYYATLIFVGDGSSNDQTASGVQSSLNSAGIPSSASGDPTDQCAGLHVPPTLPPSTQTPLATSPTSSSATQQSTTTPSATTTGCLTQQPSNPPTTMTPTPFTNPPTVSIPSQPTKAPAAAWPDITILLDTSYNLASGSNALNDRGFEAVRMFLVNTLQQYRIDINHTRVSLVTFDGSANVVFTFNQTLNMASLMNTIGNQWQYGPPGTHTADRNLNAALQMLLQNVYNEPSGSGYDPNHINFLWAFVTGTPTDSGYVQTLYQLQSMGIRTQAIGLGNMDQIFLSNFGFDSFDYASPFDPVSGIASQTSPLPRMLYQESTIYSTPPPTLAQVSADIVIVIEESTQLTPGNFIYVKGFLTQFFTHLQFGPAGSSVALFSYNNRSLLGWTLNSGNDKAAVLDITSKLSYQNSNISTPNINAALDSLYSIYLNASTGYQNRSTFVIFLTSSSTVSPDLDAGKALLVRQMATVFAIDIGGNNTTPEYFERLTGDVDHNGFSVSGPGALWNWINKPLINGTNPMNTFFQQMIMYQQNYVYNHPVPVTQIMADFIFAIDQTLLTQANFPSIQNYLVNLTAQMTISPQYAQIGVIVYSGTKTATAGFALNSNNNYTQLRNAINGLSWTDSAGQTTSDIAAAYHFISNVMLRPAQGWRYGPTFVIVLSSAFNSTLYNGTYNNAEIQHLDSMAHLYGISLNGYGTGSQGFLTHYCQTVVTVSSPTALTIASAASMNLISTIDSQYKTDRFPPLPPLSSVQADFIFVIDQSKDLFASDFAAIKTFLTTFVMMWDSQNIGINGSQLAVVSYNSQGILMQSSFALNSYTNGKDLVTAIGNLPPVSSMHEDSDIAKAIQYVNSYSLSANQGRRWWKPAFVTFISVAQKLTNPLDQSQIDMLNANSQTFGFDYFEYPATFQYLAQITGNIDLVERISDFDFSKPAVQNYLSFVEYIWRDWSNSNSKRR</sequence>
<keyword evidence="2" id="KW-1133">Transmembrane helix</keyword>
<protein>
    <submittedName>
        <fullName evidence="5">VWFA domain-containing protein</fullName>
    </submittedName>
</protein>
<feature type="domain" description="VWFA" evidence="3">
    <location>
        <begin position="259"/>
        <end position="471"/>
    </location>
</feature>
<organism evidence="4 5">
    <name type="scientific">Plectus sambesii</name>
    <dbReference type="NCBI Taxonomy" id="2011161"/>
    <lineage>
        <taxon>Eukaryota</taxon>
        <taxon>Metazoa</taxon>
        <taxon>Ecdysozoa</taxon>
        <taxon>Nematoda</taxon>
        <taxon>Chromadorea</taxon>
        <taxon>Plectida</taxon>
        <taxon>Plectina</taxon>
        <taxon>Plectoidea</taxon>
        <taxon>Plectidae</taxon>
        <taxon>Plectus</taxon>
    </lineage>
</organism>
<dbReference type="AlphaFoldDB" id="A0A914URI2"/>
<feature type="region of interest" description="Disordered" evidence="1">
    <location>
        <begin position="151"/>
        <end position="251"/>
    </location>
</feature>
<evidence type="ECO:0000256" key="2">
    <source>
        <dbReference type="SAM" id="Phobius"/>
    </source>
</evidence>
<dbReference type="SMART" id="SM00327">
    <property type="entry name" value="VWA"/>
    <property type="match status" value="4"/>
</dbReference>
<keyword evidence="4" id="KW-1185">Reference proteome</keyword>
<evidence type="ECO:0000259" key="3">
    <source>
        <dbReference type="PROSITE" id="PS50234"/>
    </source>
</evidence>
<dbReference type="InterPro" id="IPR050525">
    <property type="entry name" value="ECM_Assembly_Org"/>
</dbReference>
<feature type="compositionally biased region" description="Polar residues" evidence="1">
    <location>
        <begin position="151"/>
        <end position="175"/>
    </location>
</feature>
<feature type="domain" description="VWFA" evidence="3">
    <location>
        <begin position="888"/>
        <end position="1006"/>
    </location>
</feature>
<feature type="domain" description="VWFA" evidence="3">
    <location>
        <begin position="682"/>
        <end position="833"/>
    </location>
</feature>
<evidence type="ECO:0000256" key="1">
    <source>
        <dbReference type="SAM" id="MobiDB-lite"/>
    </source>
</evidence>
<dbReference type="InterPro" id="IPR036465">
    <property type="entry name" value="vWFA_dom_sf"/>
</dbReference>
<evidence type="ECO:0000313" key="4">
    <source>
        <dbReference type="Proteomes" id="UP000887566"/>
    </source>
</evidence>
<dbReference type="CDD" id="cd01450">
    <property type="entry name" value="vWFA_subfamily_ECM"/>
    <property type="match status" value="1"/>
</dbReference>
<dbReference type="PROSITE" id="PS50234">
    <property type="entry name" value="VWFA"/>
    <property type="match status" value="4"/>
</dbReference>
<feature type="transmembrane region" description="Helical" evidence="2">
    <location>
        <begin position="12"/>
        <end position="35"/>
    </location>
</feature>
<dbReference type="InterPro" id="IPR002035">
    <property type="entry name" value="VWF_A"/>
</dbReference>
<accession>A0A914URI2</accession>
<dbReference type="WBParaSite" id="PSAMB.scaffold1201size34468.g11578.t1">
    <property type="protein sequence ID" value="PSAMB.scaffold1201size34468.g11578.t1"/>
    <property type="gene ID" value="PSAMB.scaffold1201size34468.g11578"/>
</dbReference>
<dbReference type="PANTHER" id="PTHR24020">
    <property type="entry name" value="COLLAGEN ALPHA"/>
    <property type="match status" value="1"/>
</dbReference>
<reference evidence="5" key="1">
    <citation type="submission" date="2022-11" db="UniProtKB">
        <authorList>
            <consortium name="WormBaseParasite"/>
        </authorList>
    </citation>
    <scope>IDENTIFICATION</scope>
</reference>
<feature type="compositionally biased region" description="Low complexity" evidence="1">
    <location>
        <begin position="190"/>
        <end position="242"/>
    </location>
</feature>
<dbReference type="SUPFAM" id="SSF53300">
    <property type="entry name" value="vWA-like"/>
    <property type="match status" value="4"/>
</dbReference>
<feature type="domain" description="VWFA" evidence="3">
    <location>
        <begin position="470"/>
        <end position="647"/>
    </location>
</feature>
<proteinExistence type="predicted"/>
<evidence type="ECO:0000313" key="5">
    <source>
        <dbReference type="WBParaSite" id="PSAMB.scaffold1201size34468.g11578.t1"/>
    </source>
</evidence>
<keyword evidence="2" id="KW-0812">Transmembrane</keyword>
<dbReference type="Proteomes" id="UP000887566">
    <property type="component" value="Unplaced"/>
</dbReference>
<dbReference type="Pfam" id="PF00092">
    <property type="entry name" value="VWA"/>
    <property type="match status" value="4"/>
</dbReference>